<evidence type="ECO:0000313" key="1">
    <source>
        <dbReference type="EMBL" id="KLU63970.1"/>
    </source>
</evidence>
<dbReference type="Proteomes" id="UP000036356">
    <property type="component" value="Unassembled WGS sequence"/>
</dbReference>
<gene>
    <name evidence="1" type="ORF">DEAC_c41000</name>
</gene>
<dbReference type="EMBL" id="LDZY01000019">
    <property type="protein sequence ID" value="KLU63970.1"/>
    <property type="molecule type" value="Genomic_DNA"/>
</dbReference>
<dbReference type="AlphaFoldDB" id="A0A0J1FKH1"/>
<organism evidence="1 2">
    <name type="scientific">Desulfosporosinus acididurans</name>
    <dbReference type="NCBI Taxonomy" id="476652"/>
    <lineage>
        <taxon>Bacteria</taxon>
        <taxon>Bacillati</taxon>
        <taxon>Bacillota</taxon>
        <taxon>Clostridia</taxon>
        <taxon>Eubacteriales</taxon>
        <taxon>Desulfitobacteriaceae</taxon>
        <taxon>Desulfosporosinus</taxon>
    </lineage>
</organism>
<sequence length="31" mass="3620">MNKDHSVALEHGDYENNIDLVIKHCNSCSFW</sequence>
<proteinExistence type="predicted"/>
<comment type="caution">
    <text evidence="1">The sequence shown here is derived from an EMBL/GenBank/DDBJ whole genome shotgun (WGS) entry which is preliminary data.</text>
</comment>
<evidence type="ECO:0000313" key="2">
    <source>
        <dbReference type="Proteomes" id="UP000036356"/>
    </source>
</evidence>
<accession>A0A0J1FKH1</accession>
<reference evidence="1 2" key="1">
    <citation type="submission" date="2015-06" db="EMBL/GenBank/DDBJ databases">
        <title>Draft genome of the moderately acidophilic sulfate reducer Candidatus Desulfosporosinus acididurans strain M1.</title>
        <authorList>
            <person name="Poehlein A."/>
            <person name="Petzsch P."/>
            <person name="Johnson B.D."/>
            <person name="Schloemann M."/>
            <person name="Daniel R."/>
            <person name="Muehling M."/>
        </authorList>
    </citation>
    <scope>NUCLEOTIDE SEQUENCE [LARGE SCALE GENOMIC DNA]</scope>
    <source>
        <strain evidence="1 2">M1</strain>
    </source>
</reference>
<keyword evidence="2" id="KW-1185">Reference proteome</keyword>
<protein>
    <submittedName>
        <fullName evidence="1">Uncharacterized protein</fullName>
    </submittedName>
</protein>
<name>A0A0J1FKH1_9FIRM</name>